<dbReference type="PANTHER" id="PTHR24020:SF87">
    <property type="entry name" value="COLLAGEN ALPHA-1(VI) CHAIN-LIKE"/>
    <property type="match status" value="1"/>
</dbReference>
<keyword evidence="1" id="KW-0472">Membrane</keyword>
<dbReference type="InterPro" id="IPR050525">
    <property type="entry name" value="ECM_Assembly_Org"/>
</dbReference>
<sequence>MGFMDFVKSLKLREWITFAIFLVSLVMLIVGIVLIVVAANSMPVFPSFEIPTCPTNPKAVFTTSFASGVTWSQNLENPNSDEFRMLASQLEANISSGWTAPVIPTYYYKALVTVYPPMLTQVNAFSQAQNGVNFYTQFVFADGTVSTADVQSVITAQGYPTDTYTTSTAQCSGLIPKSNQPTVSPGTMAPGVSTTPSAVLQNGAYCDASQNLLVNIFLVDVSTPIIGTLDDKLAKISTYLSNSTLTINLDQNNGWTNQENRLVIYGGNEAIPLGRSRNQANWNSIISQLNSTIVNPLNVDSHDMQEGLRYVMDNYMPQTGVATNLIVVADGFGMNSANTVNEISNVLKNQYYYSIGIILMSTSQVVQSVVQPIASDFFHFYPIDSIDYLQNTAVQNTQALWGCQAFYPTAPPATPAPTRIPLVTTIGQQTTTTPRPTLNPLLPTISGCTQNVLFLIDESQNLLNNGYSSAIQYAIKVATSLNNLNNLSRFSFIFYNQQVVYQSKTYTDFTTFANQINSAQQYLGVSNPTVGFTAARDFISAQSQYNNDTVRSVLFFITEESQFNNNEQAASQIAYSIRSKYQTQIVGVDLTGSSQSSSSIQQIVQYGVRDAYAPSVFMSVTQPSDITSDQNVNTTVYQLKCKDLSNCNIDLTFVIETSDVQGDNFVDIQVRSVLNVLTYYLGLISPMKISVSVIYFSSPPNLTVGDSGNSGVLFQQFTNGQTAIDTLNTTSFKPYGAASDLQLGFQLTSQSLQNAFIQNSKFVVFFARGAYDKFANCCPDPSADAASVQAQATVQGVAIGPYYNKDQLDKLTGSNSIDANQIIGNANVSVQSVRSQIAGQIADQLTPIIDKFINSQYCPGVPDYINPPCEEPIDTLILLHANDQNNWNSIINFTANELIPDLLGTTGQPSSKVLTTSYPINFAIASYYYLDTKIFADFTYLRSAQDYIKLASTLPFYPTKGTATLSLAYKKAVEIFTDGRPYASKNLILITDTIDFADVEDAFSEHDAMVQQVGGYTSALAVNTDTVPGADYQISVDPLELDGRNQYAGRQLANVLTTKTCNYVPVQIPTNPPTPPVPTLPGPIPVVKARTVWPDITILIDTSVASNSNTTGMDAVSFEKIRNFLDIFVGQYSIGEKGSKFTIATFDGQTVDYACKFIDVNNYYDLNSCRNEHLSFYSRNHGNSRDIAYALQNVNSNIYASNSSGYRGLNENFLILLTLGTSTTTLNSELKNIQRNGVKTIAIGLSNVMNNYDISQYGQYSFLISDWNSVYTGIDTNYDLVDRLIQTTTSKRLPSSTNFFGNLVFIVDQSQSILSDFTNIRQYVSDFVNQFSVDWHKTQISIIPFAANVLNPLKLNAYQTTVDNYLSSWNSDSVSTSNIANIGNAIQYAADMLATATDRPNYVIYVVGSENATGAELSTKLLNNVEGVYVANYNLAAQSYAKQLAFDASKIYTVSSSSQLLNRVLPLDYYSGNPIVSLITDLYYDQQIVDSINFPVSSIAADIIILLDETGLTDDDFATMKTFLANFTNLFHIDSTSTQFALQAYNGRTIPHDGFHLYESVSNENVKNRISQLTLAKATENSTDADLAGAIEQELFFFLTEANGWRDDTTTYTLIFSHADSFYQRDTATAQNVKNQSTVFSVGTNGQRFDYVRNFTNSGFYETVSSVAQISLTAPAIQDLLTTIQNDYKSTVYPTAYPVKSIVKADFIFLIDSALGTAYTNTIENFLFDFTNNVGTFSNSGNDTRLAFVTYGNNGPIFTSNFNDPQDVTSIRNRIFNLNLTAVNGISNLRGAIDSVILNEYTFGVDSTRPTYLTVISGSASISPTIDNRTSRQLNTRYSTFMIEVVDNNDTFEYVPQVIGTKSTANRVIYDKNLNFKDNQVGTYTSWISKEFSAWQTTFPSANNN</sequence>
<feature type="domain" description="VWFA" evidence="2">
    <location>
        <begin position="1706"/>
        <end position="1888"/>
    </location>
</feature>
<keyword evidence="1" id="KW-1133">Transmembrane helix</keyword>
<dbReference type="SMART" id="SM00327">
    <property type="entry name" value="VWA"/>
    <property type="match status" value="7"/>
</dbReference>
<dbReference type="InterPro" id="IPR036465">
    <property type="entry name" value="vWFA_dom_sf"/>
</dbReference>
<dbReference type="Gene3D" id="3.40.50.410">
    <property type="entry name" value="von Willebrand factor, type A domain"/>
    <property type="match status" value="5"/>
</dbReference>
<proteinExistence type="predicted"/>
<dbReference type="Pfam" id="PF00092">
    <property type="entry name" value="VWA"/>
    <property type="match status" value="3"/>
</dbReference>
<dbReference type="OrthoDB" id="5842890at2759"/>
<evidence type="ECO:0000313" key="4">
    <source>
        <dbReference type="Proteomes" id="UP001152747"/>
    </source>
</evidence>
<reference evidence="3" key="1">
    <citation type="submission" date="2022-11" db="EMBL/GenBank/DDBJ databases">
        <authorList>
            <person name="Kikuchi T."/>
        </authorList>
    </citation>
    <scope>NUCLEOTIDE SEQUENCE</scope>
    <source>
        <strain evidence="3">PS1010</strain>
    </source>
</reference>
<dbReference type="PANTHER" id="PTHR24020">
    <property type="entry name" value="COLLAGEN ALPHA"/>
    <property type="match status" value="1"/>
</dbReference>
<protein>
    <recommendedName>
        <fullName evidence="2">VWFA domain-containing protein</fullName>
    </recommendedName>
</protein>
<evidence type="ECO:0000256" key="1">
    <source>
        <dbReference type="SAM" id="Phobius"/>
    </source>
</evidence>
<gene>
    <name evidence="3" type="ORF">CAMP_LOCUS17285</name>
</gene>
<evidence type="ECO:0000313" key="3">
    <source>
        <dbReference type="EMBL" id="CAI5454648.1"/>
    </source>
</evidence>
<feature type="domain" description="VWFA" evidence="2">
    <location>
        <begin position="1095"/>
        <end position="1288"/>
    </location>
</feature>
<feature type="domain" description="VWFA" evidence="2">
    <location>
        <begin position="650"/>
        <end position="845"/>
    </location>
</feature>
<feature type="domain" description="VWFA" evidence="2">
    <location>
        <begin position="451"/>
        <end position="636"/>
    </location>
</feature>
<keyword evidence="1" id="KW-0812">Transmembrane</keyword>
<feature type="domain" description="VWFA" evidence="2">
    <location>
        <begin position="1502"/>
        <end position="1684"/>
    </location>
</feature>
<name>A0A9P1NB90_9PELO</name>
<organism evidence="3 4">
    <name type="scientific">Caenorhabditis angaria</name>
    <dbReference type="NCBI Taxonomy" id="860376"/>
    <lineage>
        <taxon>Eukaryota</taxon>
        <taxon>Metazoa</taxon>
        <taxon>Ecdysozoa</taxon>
        <taxon>Nematoda</taxon>
        <taxon>Chromadorea</taxon>
        <taxon>Rhabditida</taxon>
        <taxon>Rhabditina</taxon>
        <taxon>Rhabditomorpha</taxon>
        <taxon>Rhabditoidea</taxon>
        <taxon>Rhabditidae</taxon>
        <taxon>Peloderinae</taxon>
        <taxon>Caenorhabditis</taxon>
    </lineage>
</organism>
<dbReference type="Proteomes" id="UP001152747">
    <property type="component" value="Unassembled WGS sequence"/>
</dbReference>
<dbReference type="EMBL" id="CANHGI010000006">
    <property type="protein sequence ID" value="CAI5454648.1"/>
    <property type="molecule type" value="Genomic_DNA"/>
</dbReference>
<dbReference type="SUPFAM" id="SSF53300">
    <property type="entry name" value="vWA-like"/>
    <property type="match status" value="7"/>
</dbReference>
<accession>A0A9P1NB90</accession>
<evidence type="ECO:0000259" key="2">
    <source>
        <dbReference type="PROSITE" id="PS50234"/>
    </source>
</evidence>
<dbReference type="PROSITE" id="PS50234">
    <property type="entry name" value="VWFA"/>
    <property type="match status" value="6"/>
</dbReference>
<keyword evidence="4" id="KW-1185">Reference proteome</keyword>
<dbReference type="InterPro" id="IPR002035">
    <property type="entry name" value="VWF_A"/>
</dbReference>
<comment type="caution">
    <text evidence="3">The sequence shown here is derived from an EMBL/GenBank/DDBJ whole genome shotgun (WGS) entry which is preliminary data.</text>
</comment>
<feature type="domain" description="VWFA" evidence="2">
    <location>
        <begin position="1302"/>
        <end position="1482"/>
    </location>
</feature>
<feature type="transmembrane region" description="Helical" evidence="1">
    <location>
        <begin position="12"/>
        <end position="39"/>
    </location>
</feature>